<reference evidence="8 9" key="1">
    <citation type="submission" date="2014-04" db="EMBL/GenBank/DDBJ databases">
        <authorList>
            <consortium name="DOE Joint Genome Institute"/>
            <person name="Kuo A."/>
            <person name="Ruytinx J."/>
            <person name="Rineau F."/>
            <person name="Colpaert J."/>
            <person name="Kohler A."/>
            <person name="Nagy L.G."/>
            <person name="Floudas D."/>
            <person name="Copeland A."/>
            <person name="Barry K.W."/>
            <person name="Cichocki N."/>
            <person name="Veneault-Fourrey C."/>
            <person name="LaButti K."/>
            <person name="Lindquist E.A."/>
            <person name="Lipzen A."/>
            <person name="Lundell T."/>
            <person name="Morin E."/>
            <person name="Murat C."/>
            <person name="Sun H."/>
            <person name="Tunlid A."/>
            <person name="Henrissat B."/>
            <person name="Grigoriev I.V."/>
            <person name="Hibbett D.S."/>
            <person name="Martin F."/>
            <person name="Nordberg H.P."/>
            <person name="Cantor M.N."/>
            <person name="Hua S.X."/>
        </authorList>
    </citation>
    <scope>NUCLEOTIDE SEQUENCE [LARGE SCALE GENOMIC DNA]</scope>
    <source>
        <strain evidence="8 9">UH-Slu-Lm8-n1</strain>
    </source>
</reference>
<evidence type="ECO:0000256" key="2">
    <source>
        <dbReference type="ARBA" id="ARBA00022737"/>
    </source>
</evidence>
<feature type="domain" description="C3H1-type" evidence="7">
    <location>
        <begin position="48"/>
        <end position="75"/>
    </location>
</feature>
<keyword evidence="2" id="KW-0677">Repeat</keyword>
<accession>A0A0D0BDI9</accession>
<dbReference type="PANTHER" id="PTHR12547:SF18">
    <property type="entry name" value="PROTEIN TIS11"/>
    <property type="match status" value="1"/>
</dbReference>
<dbReference type="InterPro" id="IPR000571">
    <property type="entry name" value="Znf_CCCH"/>
</dbReference>
<evidence type="ECO:0000256" key="4">
    <source>
        <dbReference type="ARBA" id="ARBA00022833"/>
    </source>
</evidence>
<sequence length="476" mass="52469">MAKASRISSNFGENISDLGACMSADSGTGSDAEKQSLYIPAKENKVHIQSSPVCRYYPAGRCRRGSACRFGHLQPQSVSQGILPSEYARPNEHVMHTRRCRYNAGHCQRGSACHFVYSPPESVPQEYVYPNAHEVYTRPPHKGWDRDVDHSHGYTSYARYTGGPHIAPYGFDARYAFDNFSDISSSDSTSSDQGLSAAFRSMTIEEPVNSAYFPSAFSPSSSLQYPNNTGTRYSDVSYPGYYRGYTPTGFKFRTATPKNAEQGKEERSLYRTKPCKFFSTRKTCSEGNKCRFIHDVEKSKWARKADSQTDGTAPSQLPSTPCSLQEELKARDYYPFTWRVIGGGVMMGGYRLPCKAFAAGYCPDGNDCRLAHETEVWTSENGVVQLKTQTSATSPKPSLDPNTESQRSIIFTDCSSSSPTIYDTDGGTSSSINDAETSTSAVNSDKAVPSQRRRTRSMSMPTSPAVLGAPHIFAEL</sequence>
<gene>
    <name evidence="8" type="ORF">CY34DRAFT_11147</name>
</gene>
<dbReference type="SUPFAM" id="SSF90229">
    <property type="entry name" value="CCCH zinc finger"/>
    <property type="match status" value="1"/>
</dbReference>
<dbReference type="InterPro" id="IPR036855">
    <property type="entry name" value="Znf_CCCH_sf"/>
</dbReference>
<evidence type="ECO:0000256" key="3">
    <source>
        <dbReference type="ARBA" id="ARBA00022771"/>
    </source>
</evidence>
<evidence type="ECO:0000256" key="6">
    <source>
        <dbReference type="SAM" id="MobiDB-lite"/>
    </source>
</evidence>
<feature type="domain" description="C3H1-type" evidence="7">
    <location>
        <begin position="269"/>
        <end position="297"/>
    </location>
</feature>
<dbReference type="InParanoid" id="A0A0D0BDI9"/>
<evidence type="ECO:0000256" key="5">
    <source>
        <dbReference type="PROSITE-ProRule" id="PRU00723"/>
    </source>
</evidence>
<proteinExistence type="predicted"/>
<feature type="zinc finger region" description="C3H1-type" evidence="5">
    <location>
        <begin position="95"/>
        <end position="120"/>
    </location>
</feature>
<feature type="zinc finger region" description="C3H1-type" evidence="5">
    <location>
        <begin position="353"/>
        <end position="375"/>
    </location>
</feature>
<dbReference type="AlphaFoldDB" id="A0A0D0BDI9"/>
<dbReference type="HOGENOM" id="CLU_577540_0_0_1"/>
<keyword evidence="4 5" id="KW-0862">Zinc</keyword>
<dbReference type="GO" id="GO:0008270">
    <property type="term" value="F:zinc ion binding"/>
    <property type="evidence" value="ECO:0007669"/>
    <property type="project" value="UniProtKB-KW"/>
</dbReference>
<dbReference type="InterPro" id="IPR045877">
    <property type="entry name" value="ZFP36-like"/>
</dbReference>
<evidence type="ECO:0000259" key="7">
    <source>
        <dbReference type="PROSITE" id="PS50103"/>
    </source>
</evidence>
<keyword evidence="9" id="KW-1185">Reference proteome</keyword>
<feature type="compositionally biased region" description="Polar residues" evidence="6">
    <location>
        <begin position="420"/>
        <end position="443"/>
    </location>
</feature>
<dbReference type="Proteomes" id="UP000054485">
    <property type="component" value="Unassembled WGS sequence"/>
</dbReference>
<feature type="domain" description="C3H1-type" evidence="7">
    <location>
        <begin position="95"/>
        <end position="120"/>
    </location>
</feature>
<feature type="domain" description="C3H1-type" evidence="7">
    <location>
        <begin position="353"/>
        <end position="375"/>
    </location>
</feature>
<feature type="region of interest" description="Disordered" evidence="6">
    <location>
        <begin position="420"/>
        <end position="464"/>
    </location>
</feature>
<name>A0A0D0BDI9_9AGAM</name>
<evidence type="ECO:0000313" key="8">
    <source>
        <dbReference type="EMBL" id="KIK44292.1"/>
    </source>
</evidence>
<keyword evidence="3 5" id="KW-0863">Zinc-finger</keyword>
<dbReference type="Pfam" id="PF14608">
    <property type="entry name" value="zf-CCCH_2"/>
    <property type="match status" value="3"/>
</dbReference>
<reference evidence="9" key="2">
    <citation type="submission" date="2015-01" db="EMBL/GenBank/DDBJ databases">
        <title>Evolutionary Origins and Diversification of the Mycorrhizal Mutualists.</title>
        <authorList>
            <consortium name="DOE Joint Genome Institute"/>
            <consortium name="Mycorrhizal Genomics Consortium"/>
            <person name="Kohler A."/>
            <person name="Kuo A."/>
            <person name="Nagy L.G."/>
            <person name="Floudas D."/>
            <person name="Copeland A."/>
            <person name="Barry K.W."/>
            <person name="Cichocki N."/>
            <person name="Veneault-Fourrey C."/>
            <person name="LaButti K."/>
            <person name="Lindquist E.A."/>
            <person name="Lipzen A."/>
            <person name="Lundell T."/>
            <person name="Morin E."/>
            <person name="Murat C."/>
            <person name="Riley R."/>
            <person name="Ohm R."/>
            <person name="Sun H."/>
            <person name="Tunlid A."/>
            <person name="Henrissat B."/>
            <person name="Grigoriev I.V."/>
            <person name="Hibbett D.S."/>
            <person name="Martin F."/>
        </authorList>
    </citation>
    <scope>NUCLEOTIDE SEQUENCE [LARGE SCALE GENOMIC DNA]</scope>
    <source>
        <strain evidence="9">UH-Slu-Lm8-n1</strain>
    </source>
</reference>
<feature type="zinc finger region" description="C3H1-type" evidence="5">
    <location>
        <begin position="48"/>
        <end position="75"/>
    </location>
</feature>
<keyword evidence="1 5" id="KW-0479">Metal-binding</keyword>
<dbReference type="Gene3D" id="4.10.1000.10">
    <property type="entry name" value="Zinc finger, CCCH-type"/>
    <property type="match status" value="2"/>
</dbReference>
<dbReference type="GO" id="GO:0003729">
    <property type="term" value="F:mRNA binding"/>
    <property type="evidence" value="ECO:0007669"/>
    <property type="project" value="InterPro"/>
</dbReference>
<dbReference type="PANTHER" id="PTHR12547">
    <property type="entry name" value="CCCH ZINC FINGER/TIS11-RELATED"/>
    <property type="match status" value="1"/>
</dbReference>
<dbReference type="STRING" id="930992.A0A0D0BDI9"/>
<evidence type="ECO:0000256" key="1">
    <source>
        <dbReference type="ARBA" id="ARBA00022723"/>
    </source>
</evidence>
<protein>
    <recommendedName>
        <fullName evidence="7">C3H1-type domain-containing protein</fullName>
    </recommendedName>
</protein>
<organism evidence="8 9">
    <name type="scientific">Suillus luteus UH-Slu-Lm8-n1</name>
    <dbReference type="NCBI Taxonomy" id="930992"/>
    <lineage>
        <taxon>Eukaryota</taxon>
        <taxon>Fungi</taxon>
        <taxon>Dikarya</taxon>
        <taxon>Basidiomycota</taxon>
        <taxon>Agaricomycotina</taxon>
        <taxon>Agaricomycetes</taxon>
        <taxon>Agaricomycetidae</taxon>
        <taxon>Boletales</taxon>
        <taxon>Suillineae</taxon>
        <taxon>Suillaceae</taxon>
        <taxon>Suillus</taxon>
    </lineage>
</organism>
<dbReference type="SMART" id="SM00356">
    <property type="entry name" value="ZnF_C3H1"/>
    <property type="match status" value="4"/>
</dbReference>
<dbReference type="Pfam" id="PF00642">
    <property type="entry name" value="zf-CCCH"/>
    <property type="match status" value="1"/>
</dbReference>
<dbReference type="OrthoDB" id="411372at2759"/>
<dbReference type="PROSITE" id="PS50103">
    <property type="entry name" value="ZF_C3H1"/>
    <property type="match status" value="4"/>
</dbReference>
<dbReference type="EMBL" id="KN835193">
    <property type="protein sequence ID" value="KIK44292.1"/>
    <property type="molecule type" value="Genomic_DNA"/>
</dbReference>
<evidence type="ECO:0000313" key="9">
    <source>
        <dbReference type="Proteomes" id="UP000054485"/>
    </source>
</evidence>
<feature type="zinc finger region" description="C3H1-type" evidence="5">
    <location>
        <begin position="269"/>
        <end position="297"/>
    </location>
</feature>